<sequence length="73" mass="8193">CININNHQESTFHPLGNFLNPALVLPGQGLRKSPSGQKLNFANHPYLYKGLLGFNLVFCLISCFLFLFNHLSC</sequence>
<reference evidence="3" key="1">
    <citation type="submission" date="2016-09" db="EMBL/GenBank/DDBJ databases">
        <title>Genome Sequence of Bathymodiolus thermophilus sulfur-oxidizing gill endosymbiont.</title>
        <authorList>
            <person name="Ponnudurai R."/>
            <person name="Kleiner M."/>
            <person name="Sayavedra L."/>
            <person name="Thuermer A."/>
            <person name="Felbeck H."/>
            <person name="Schlueter R."/>
            <person name="Schweder T."/>
            <person name="Markert S."/>
        </authorList>
    </citation>
    <scope>NUCLEOTIDE SEQUENCE [LARGE SCALE GENOMIC DNA]</scope>
    <source>
        <strain evidence="3">BAT/CrabSpa'14</strain>
    </source>
</reference>
<keyword evidence="1" id="KW-0812">Transmembrane</keyword>
<proteinExistence type="predicted"/>
<dbReference type="Proteomes" id="UP000182798">
    <property type="component" value="Unassembled WGS sequence"/>
</dbReference>
<accession>A0A1J8PWG3</accession>
<evidence type="ECO:0000313" key="3">
    <source>
        <dbReference type="Proteomes" id="UP000182798"/>
    </source>
</evidence>
<dbReference type="AlphaFoldDB" id="A0A1J8PWG3"/>
<keyword evidence="1" id="KW-0472">Membrane</keyword>
<gene>
    <name evidence="2" type="ORF">BGC33_00160</name>
</gene>
<comment type="caution">
    <text evidence="2">The sequence shown here is derived from an EMBL/GenBank/DDBJ whole genome shotgun (WGS) entry which is preliminary data.</text>
</comment>
<feature type="non-terminal residue" evidence="2">
    <location>
        <position position="73"/>
    </location>
</feature>
<feature type="non-terminal residue" evidence="2">
    <location>
        <position position="1"/>
    </location>
</feature>
<evidence type="ECO:0000256" key="1">
    <source>
        <dbReference type="SAM" id="Phobius"/>
    </source>
</evidence>
<organism evidence="2 3">
    <name type="scientific">Bathymodiolus thermophilus thioautotrophic gill symbiont</name>
    <dbReference type="NCBI Taxonomy" id="2360"/>
    <lineage>
        <taxon>Bacteria</taxon>
        <taxon>Pseudomonadati</taxon>
        <taxon>Pseudomonadota</taxon>
        <taxon>Gammaproteobacteria</taxon>
        <taxon>sulfur-oxidizing symbionts</taxon>
    </lineage>
</organism>
<keyword evidence="1" id="KW-1133">Transmembrane helix</keyword>
<evidence type="ECO:0000313" key="2">
    <source>
        <dbReference type="EMBL" id="OJA03708.1"/>
    </source>
</evidence>
<feature type="transmembrane region" description="Helical" evidence="1">
    <location>
        <begin position="46"/>
        <end position="68"/>
    </location>
</feature>
<name>A0A1J8PWG3_9GAMM</name>
<protein>
    <submittedName>
        <fullName evidence="2">Uncharacterized protein</fullName>
    </submittedName>
</protein>
<dbReference type="EMBL" id="MIQH01000262">
    <property type="protein sequence ID" value="OJA03708.1"/>
    <property type="molecule type" value="Genomic_DNA"/>
</dbReference>
<dbReference type="RefSeq" id="WP_206744690.1">
    <property type="nucleotide sequence ID" value="NZ_MIQH01000262.1"/>
</dbReference>